<comment type="similarity">
    <text evidence="1">Belongs to the DSD1 family.</text>
</comment>
<dbReference type="InterPro" id="IPR051466">
    <property type="entry name" value="D-amino_acid_metab_enzyme"/>
</dbReference>
<gene>
    <name evidence="4" type="ORF">SAMN03084138_04513</name>
</gene>
<dbReference type="CDD" id="cd06818">
    <property type="entry name" value="PLPDE_III_cryptic_DSD"/>
    <property type="match status" value="1"/>
</dbReference>
<evidence type="ECO:0000256" key="2">
    <source>
        <dbReference type="ARBA" id="ARBA00023239"/>
    </source>
</evidence>
<dbReference type="EMBL" id="FOWR01000055">
    <property type="protein sequence ID" value="SFQ25764.1"/>
    <property type="molecule type" value="Genomic_DNA"/>
</dbReference>
<dbReference type="InterPro" id="IPR029066">
    <property type="entry name" value="PLP-binding_barrel"/>
</dbReference>
<evidence type="ECO:0000259" key="3">
    <source>
        <dbReference type="SMART" id="SM01119"/>
    </source>
</evidence>
<protein>
    <submittedName>
        <fullName evidence="4">D-serine deaminase, pyridoxal phosphate-dependent</fullName>
    </submittedName>
</protein>
<organism evidence="4 5">
    <name type="scientific">Enterovibrio norvegicus DSM 15893</name>
    <dbReference type="NCBI Taxonomy" id="1121869"/>
    <lineage>
        <taxon>Bacteria</taxon>
        <taxon>Pseudomonadati</taxon>
        <taxon>Pseudomonadota</taxon>
        <taxon>Gammaproteobacteria</taxon>
        <taxon>Vibrionales</taxon>
        <taxon>Vibrionaceae</taxon>
        <taxon>Enterovibrio</taxon>
    </lineage>
</organism>
<dbReference type="Gene3D" id="2.40.37.20">
    <property type="entry name" value="D-serine dehydratase-like domain"/>
    <property type="match status" value="1"/>
</dbReference>
<dbReference type="AlphaFoldDB" id="A0A1I5X1G8"/>
<dbReference type="InterPro" id="IPR026956">
    <property type="entry name" value="D-ser_dehydrat-like_dom"/>
</dbReference>
<evidence type="ECO:0000313" key="4">
    <source>
        <dbReference type="EMBL" id="SFQ25764.1"/>
    </source>
</evidence>
<keyword evidence="2" id="KW-0456">Lyase</keyword>
<name>A0A1I5X1G8_9GAMM</name>
<proteinExistence type="inferred from homology"/>
<sequence>MTHPMRNDAIPYQDTYREGWPIGTKGVWVEPKDSGQYNLLEEDISLPAAVISQAALTNNLTWMQTFADKNGVKLCPHGKTSMTPTLFKQQLATGAWGMTIATPAQAEVAVAMGAKNIIIANQLVGKANMASIAALQSENVVDIYCSVDSRQNVEQLSAFFSAKNQRMKVFVELGVSGGRCGVRGTEAAAELARYIHALPGVALAGVEVYEGVIHGDDMENRIRAFIEDTAQFCQSLSNEGLIDTPDTILTGAGSAWYDIVADVFSRYADLLPVIRPGCYVTHDSGIYRVAQEKVNARAKQRQGIAAQIEGDLQNALEVWAYVISLPEKGKAVIGLGKRDAAYDAGLPIAERGFRQGKAIDVSGLVATAVMDQHTFMDVPEHSDLQVGDILTFSTSHPCLTFDKWRYIALSDESCVVREWMTTQF</sequence>
<dbReference type="GO" id="GO:0016829">
    <property type="term" value="F:lyase activity"/>
    <property type="evidence" value="ECO:0007669"/>
    <property type="project" value="UniProtKB-KW"/>
</dbReference>
<dbReference type="PANTHER" id="PTHR28004:SF8">
    <property type="entry name" value="D-SERINE DEAMINASE"/>
    <property type="match status" value="1"/>
</dbReference>
<dbReference type="Proteomes" id="UP000182692">
    <property type="component" value="Unassembled WGS sequence"/>
</dbReference>
<reference evidence="4 5" key="1">
    <citation type="submission" date="2016-10" db="EMBL/GenBank/DDBJ databases">
        <authorList>
            <person name="de Groot N.N."/>
        </authorList>
    </citation>
    <scope>NUCLEOTIDE SEQUENCE [LARGE SCALE GENOMIC DNA]</scope>
    <source>
        <strain evidence="4 5">DSM 15893</strain>
    </source>
</reference>
<dbReference type="SUPFAM" id="SSF51419">
    <property type="entry name" value="PLP-binding barrel"/>
    <property type="match status" value="1"/>
</dbReference>
<dbReference type="InterPro" id="IPR042208">
    <property type="entry name" value="D-ser_dehydrat-like_sf"/>
</dbReference>
<evidence type="ECO:0000256" key="1">
    <source>
        <dbReference type="ARBA" id="ARBA00005323"/>
    </source>
</evidence>
<dbReference type="STRING" id="1121869.SAMN03084138_04513"/>
<dbReference type="SMART" id="SM01119">
    <property type="entry name" value="D-ser_dehydrat"/>
    <property type="match status" value="1"/>
</dbReference>
<dbReference type="Pfam" id="PF14031">
    <property type="entry name" value="D-ser_dehydrat"/>
    <property type="match status" value="1"/>
</dbReference>
<evidence type="ECO:0000313" key="5">
    <source>
        <dbReference type="Proteomes" id="UP000182692"/>
    </source>
</evidence>
<accession>A0A1I5X1G8</accession>
<dbReference type="Gene3D" id="3.20.20.10">
    <property type="entry name" value="Alanine racemase"/>
    <property type="match status" value="1"/>
</dbReference>
<dbReference type="Pfam" id="PF01168">
    <property type="entry name" value="Ala_racemase_N"/>
    <property type="match status" value="1"/>
</dbReference>
<dbReference type="PANTHER" id="PTHR28004">
    <property type="entry name" value="ZGC:162816-RELATED"/>
    <property type="match status" value="1"/>
</dbReference>
<dbReference type="InterPro" id="IPR001608">
    <property type="entry name" value="Ala_racemase_N"/>
</dbReference>
<feature type="domain" description="D-serine dehydratase-like" evidence="3">
    <location>
        <begin position="315"/>
        <end position="411"/>
    </location>
</feature>